<dbReference type="EMBL" id="CM000880">
    <property type="protein sequence ID" value="KQK14835.1"/>
    <property type="molecule type" value="Genomic_DNA"/>
</dbReference>
<dbReference type="FunCoup" id="I1GRI7">
    <property type="interactions" value="14"/>
</dbReference>
<reference evidence="3 4" key="1">
    <citation type="journal article" date="2010" name="Nature">
        <title>Genome sequencing and analysis of the model grass Brachypodium distachyon.</title>
        <authorList>
            <consortium name="International Brachypodium Initiative"/>
        </authorList>
    </citation>
    <scope>NUCLEOTIDE SEQUENCE [LARGE SCALE GENOMIC DNA]</scope>
    <source>
        <strain evidence="3 4">Bd21</strain>
    </source>
</reference>
<evidence type="ECO:0000313" key="4">
    <source>
        <dbReference type="EnsemblPlants" id="KQK14835"/>
    </source>
</evidence>
<sequence length="438" mass="50098">MRFYFISSNYHEISHYYIFLLLTRGGKMSGEEMWWERKIAKPAESEPESEPEFGSEPESEYESYTLSESDSDTDVVVKQERMARLFEPDTKHTTEEKVLLGLHIVHCRQFTEYDPKQNDFVCTCFCHFNIAFFDLDEESDAPHGLPLQVQTYSDWCEMADASVNVISLKIIRSDVGYPINVFGTVLARDEVDYKCVYLFRRERDDPQCITKSRNMLTLTGPRRGFVISDSMFFEINLKIKGDQTSDDKDFSKGVIRHWRVPFDRRPMITHLLSSWRSIVELALSPITNPVAASLKVNILSGPCDVPFKSKVTARTIGNIENPIILYEYDNKVTWNHILIEDDGAIVLTRNLVAVPVPSHTVDDDEEILLNVSFIAGNGKDERTSVTLSYPEEEKVCNHGCYELLVKVCWTGIQDVPMRGDILRRWTLVPAGVLAPAVL</sequence>
<reference evidence="3" key="2">
    <citation type="submission" date="2017-06" db="EMBL/GenBank/DDBJ databases">
        <title>WGS assembly of Brachypodium distachyon.</title>
        <authorList>
            <consortium name="The International Brachypodium Initiative"/>
            <person name="Lucas S."/>
            <person name="Harmon-Smith M."/>
            <person name="Lail K."/>
            <person name="Tice H."/>
            <person name="Grimwood J."/>
            <person name="Bruce D."/>
            <person name="Barry K."/>
            <person name="Shu S."/>
            <person name="Lindquist E."/>
            <person name="Wang M."/>
            <person name="Pitluck S."/>
            <person name="Vogel J.P."/>
            <person name="Garvin D.F."/>
            <person name="Mockler T.C."/>
            <person name="Schmutz J."/>
            <person name="Rokhsar D."/>
            <person name="Bevan M.W."/>
        </authorList>
    </citation>
    <scope>NUCLEOTIDE SEQUENCE</scope>
    <source>
        <strain evidence="3">Bd21</strain>
    </source>
</reference>
<dbReference type="STRING" id="15368.I1GRI7"/>
<dbReference type="RefSeq" id="XP_003562520.3">
    <property type="nucleotide sequence ID" value="XM_003562472.4"/>
</dbReference>
<accession>I1GRI7</accession>
<evidence type="ECO:0000313" key="3">
    <source>
        <dbReference type="EMBL" id="KQK14835.1"/>
    </source>
</evidence>
<evidence type="ECO:0000256" key="1">
    <source>
        <dbReference type="SAM" id="MobiDB-lite"/>
    </source>
</evidence>
<dbReference type="HOGENOM" id="CLU_030845_1_1_1"/>
<dbReference type="PANTHER" id="PTHR33065">
    <property type="entry name" value="OS07G0486400 PROTEIN"/>
    <property type="match status" value="1"/>
</dbReference>
<evidence type="ECO:0000313" key="5">
    <source>
        <dbReference type="Proteomes" id="UP000008810"/>
    </source>
</evidence>
<gene>
    <name evidence="4" type="primary">LOC100825793</name>
    <name evidence="3" type="ORF">BRADI_1g18890v3</name>
</gene>
<dbReference type="OMA" id="QWRSIHE"/>
<dbReference type="PANTHER" id="PTHR33065:SF10">
    <property type="entry name" value="DUF6598 DOMAIN-CONTAINING PROTEIN"/>
    <property type="match status" value="1"/>
</dbReference>
<dbReference type="Pfam" id="PF20241">
    <property type="entry name" value="DUF6598"/>
    <property type="match status" value="1"/>
</dbReference>
<feature type="region of interest" description="Disordered" evidence="1">
    <location>
        <begin position="45"/>
        <end position="73"/>
    </location>
</feature>
<dbReference type="Gramene" id="KQK14835">
    <property type="protein sequence ID" value="KQK14835"/>
    <property type="gene ID" value="BRADI_1g18890v3"/>
</dbReference>
<dbReference type="InterPro" id="IPR046533">
    <property type="entry name" value="DUF6598"/>
</dbReference>
<dbReference type="Proteomes" id="UP000008810">
    <property type="component" value="Chromosome 1"/>
</dbReference>
<dbReference type="KEGG" id="bdi:100825793"/>
<proteinExistence type="predicted"/>
<dbReference type="ExpressionAtlas" id="I1GRI7">
    <property type="expression patterns" value="baseline"/>
</dbReference>
<organism evidence="4">
    <name type="scientific">Brachypodium distachyon</name>
    <name type="common">Purple false brome</name>
    <name type="synonym">Trachynia distachya</name>
    <dbReference type="NCBI Taxonomy" id="15368"/>
    <lineage>
        <taxon>Eukaryota</taxon>
        <taxon>Viridiplantae</taxon>
        <taxon>Streptophyta</taxon>
        <taxon>Embryophyta</taxon>
        <taxon>Tracheophyta</taxon>
        <taxon>Spermatophyta</taxon>
        <taxon>Magnoliopsida</taxon>
        <taxon>Liliopsida</taxon>
        <taxon>Poales</taxon>
        <taxon>Poaceae</taxon>
        <taxon>BOP clade</taxon>
        <taxon>Pooideae</taxon>
        <taxon>Stipodae</taxon>
        <taxon>Brachypodieae</taxon>
        <taxon>Brachypodium</taxon>
    </lineage>
</organism>
<feature type="domain" description="DUF6598" evidence="2">
    <location>
        <begin position="162"/>
        <end position="407"/>
    </location>
</feature>
<dbReference type="eggNOG" id="ENOG502R3GV">
    <property type="taxonomic scope" value="Eukaryota"/>
</dbReference>
<keyword evidence="5" id="KW-1185">Reference proteome</keyword>
<dbReference type="AlphaFoldDB" id="I1GRI7"/>
<protein>
    <recommendedName>
        <fullName evidence="2">DUF6598 domain-containing protein</fullName>
    </recommendedName>
</protein>
<dbReference type="OrthoDB" id="652146at2759"/>
<evidence type="ECO:0000259" key="2">
    <source>
        <dbReference type="Pfam" id="PF20241"/>
    </source>
</evidence>
<dbReference type="GeneID" id="100825793"/>
<feature type="compositionally biased region" description="Acidic residues" evidence="1">
    <location>
        <begin position="45"/>
        <end position="61"/>
    </location>
</feature>
<name>I1GRI7_BRADI</name>
<reference evidence="4" key="3">
    <citation type="submission" date="2018-08" db="UniProtKB">
        <authorList>
            <consortium name="EnsemblPlants"/>
        </authorList>
    </citation>
    <scope>IDENTIFICATION</scope>
    <source>
        <strain evidence="4">cv. Bd21</strain>
    </source>
</reference>
<dbReference type="EnsemblPlants" id="KQK14835">
    <property type="protein sequence ID" value="KQK14835"/>
    <property type="gene ID" value="BRADI_1g18890v3"/>
</dbReference>